<evidence type="ECO:0000256" key="4">
    <source>
        <dbReference type="PROSITE-ProRule" id="PRU00023"/>
    </source>
</evidence>
<protein>
    <submittedName>
        <fullName evidence="6">Uncharacterized protein</fullName>
    </submittedName>
</protein>
<dbReference type="InterPro" id="IPR002110">
    <property type="entry name" value="Ankyrin_rpt"/>
</dbReference>
<feature type="region of interest" description="Disordered" evidence="5">
    <location>
        <begin position="300"/>
        <end position="336"/>
    </location>
</feature>
<evidence type="ECO:0000256" key="2">
    <source>
        <dbReference type="ARBA" id="ARBA00023043"/>
    </source>
</evidence>
<dbReference type="HOGENOM" id="CLU_788236_0_0_1"/>
<accession>A7SL11</accession>
<dbReference type="SUPFAM" id="SSF48403">
    <property type="entry name" value="Ankyrin repeat"/>
    <property type="match status" value="1"/>
</dbReference>
<dbReference type="SMART" id="SM00248">
    <property type="entry name" value="ANK"/>
    <property type="match status" value="2"/>
</dbReference>
<evidence type="ECO:0000256" key="5">
    <source>
        <dbReference type="SAM" id="MobiDB-lite"/>
    </source>
</evidence>
<dbReference type="Pfam" id="PF00023">
    <property type="entry name" value="Ank"/>
    <property type="match status" value="2"/>
</dbReference>
<dbReference type="OMA" id="GKECERT"/>
<feature type="repeat" description="ANK" evidence="4">
    <location>
        <begin position="72"/>
        <end position="104"/>
    </location>
</feature>
<keyword evidence="1" id="KW-0677">Repeat</keyword>
<feature type="compositionally biased region" description="Basic and acidic residues" evidence="5">
    <location>
        <begin position="304"/>
        <end position="314"/>
    </location>
</feature>
<evidence type="ECO:0000256" key="3">
    <source>
        <dbReference type="ARBA" id="ARBA00038122"/>
    </source>
</evidence>
<name>A7SL11_NEMVE</name>
<sequence>MTSRSVLESLRKLGLDADYDSPSRKGNLSVRRESDSQVQSLDDIEKQWHQASMECDLPAITRLLEKDPNLATKQTAMHWAAKKGRRDVVEALGGTGIDVNEKTTHTTNVKRKKNPSRPVPAIPINLKENKEQRNQESYDVIGYFGGILVHSILLSISKKTKNKATKKVMTSLAISEGYTALHLAVIQGNEEVISMLVDNYDADIHIRDNSGYKAKHYLRPDASLWAQRKLGKKIAPPRSPAIRSSGKNERDMEHISSLLVQMQTLSSSLGSGVDLIGLDMPVTPPTPRKLRSSSFVKILKGKSSKKEKDTKLEVPDEPPSEPEMRYRTGRARSAPNINQISNWTPRVFLVPP</sequence>
<feature type="region of interest" description="Disordered" evidence="5">
    <location>
        <begin position="16"/>
        <end position="37"/>
    </location>
</feature>
<proteinExistence type="inferred from homology"/>
<dbReference type="EMBL" id="DS469693">
    <property type="protein sequence ID" value="EDO35625.1"/>
    <property type="molecule type" value="Genomic_DNA"/>
</dbReference>
<dbReference type="PROSITE" id="PS50297">
    <property type="entry name" value="ANK_REP_REGION"/>
    <property type="match status" value="2"/>
</dbReference>
<dbReference type="AlphaFoldDB" id="A7SL11"/>
<comment type="similarity">
    <text evidence="3">Belongs to the SOWAH family.</text>
</comment>
<evidence type="ECO:0000313" key="6">
    <source>
        <dbReference type="EMBL" id="EDO35625.1"/>
    </source>
</evidence>
<evidence type="ECO:0000313" key="7">
    <source>
        <dbReference type="Proteomes" id="UP000001593"/>
    </source>
</evidence>
<dbReference type="PROSITE" id="PS50088">
    <property type="entry name" value="ANK_REPEAT"/>
    <property type="match status" value="2"/>
</dbReference>
<reference evidence="6 7" key="1">
    <citation type="journal article" date="2007" name="Science">
        <title>Sea anemone genome reveals ancestral eumetazoan gene repertoire and genomic organization.</title>
        <authorList>
            <person name="Putnam N.H."/>
            <person name="Srivastava M."/>
            <person name="Hellsten U."/>
            <person name="Dirks B."/>
            <person name="Chapman J."/>
            <person name="Salamov A."/>
            <person name="Terry A."/>
            <person name="Shapiro H."/>
            <person name="Lindquist E."/>
            <person name="Kapitonov V.V."/>
            <person name="Jurka J."/>
            <person name="Genikhovich G."/>
            <person name="Grigoriev I.V."/>
            <person name="Lucas S.M."/>
            <person name="Steele R.E."/>
            <person name="Finnerty J.R."/>
            <person name="Technau U."/>
            <person name="Martindale M.Q."/>
            <person name="Rokhsar D.S."/>
        </authorList>
    </citation>
    <scope>NUCLEOTIDE SEQUENCE [LARGE SCALE GENOMIC DNA]</scope>
    <source>
        <strain evidence="7">CH2 X CH6</strain>
    </source>
</reference>
<organism evidence="6 7">
    <name type="scientific">Nematostella vectensis</name>
    <name type="common">Starlet sea anemone</name>
    <dbReference type="NCBI Taxonomy" id="45351"/>
    <lineage>
        <taxon>Eukaryota</taxon>
        <taxon>Metazoa</taxon>
        <taxon>Cnidaria</taxon>
        <taxon>Anthozoa</taxon>
        <taxon>Hexacorallia</taxon>
        <taxon>Actiniaria</taxon>
        <taxon>Edwardsiidae</taxon>
        <taxon>Nematostella</taxon>
    </lineage>
</organism>
<dbReference type="PANTHER" id="PTHR14491:SF7">
    <property type="entry name" value="SOSONDOWAH, ISOFORM G"/>
    <property type="match status" value="1"/>
</dbReference>
<dbReference type="InterPro" id="IPR036770">
    <property type="entry name" value="Ankyrin_rpt-contain_sf"/>
</dbReference>
<keyword evidence="7" id="KW-1185">Reference proteome</keyword>
<dbReference type="InParanoid" id="A7SL11"/>
<evidence type="ECO:0000256" key="1">
    <source>
        <dbReference type="ARBA" id="ARBA00022737"/>
    </source>
</evidence>
<keyword evidence="2 4" id="KW-0040">ANK repeat</keyword>
<dbReference type="Gene3D" id="1.25.40.20">
    <property type="entry name" value="Ankyrin repeat-containing domain"/>
    <property type="match status" value="1"/>
</dbReference>
<dbReference type="STRING" id="45351.A7SL11"/>
<gene>
    <name evidence="6" type="ORF">NEMVEDRAFT_v1g213925</name>
</gene>
<feature type="repeat" description="ANK" evidence="4">
    <location>
        <begin position="176"/>
        <end position="209"/>
    </location>
</feature>
<dbReference type="Proteomes" id="UP000001593">
    <property type="component" value="Unassembled WGS sequence"/>
</dbReference>
<dbReference type="PANTHER" id="PTHR14491">
    <property type="entry name" value="SOSONDOWAH, ISOFORM G"/>
    <property type="match status" value="1"/>
</dbReference>
<dbReference type="PhylomeDB" id="A7SL11"/>